<proteinExistence type="predicted"/>
<organism evidence="1">
    <name type="scientific">Myoviridae sp. ctitt1</name>
    <dbReference type="NCBI Taxonomy" id="2825157"/>
    <lineage>
        <taxon>Viruses</taxon>
        <taxon>Duplodnaviria</taxon>
        <taxon>Heunggongvirae</taxon>
        <taxon>Uroviricota</taxon>
        <taxon>Caudoviricetes</taxon>
    </lineage>
</organism>
<protein>
    <submittedName>
        <fullName evidence="1">Uncharacterized protein</fullName>
    </submittedName>
</protein>
<evidence type="ECO:0000313" key="1">
    <source>
        <dbReference type="EMBL" id="DAE19504.1"/>
    </source>
</evidence>
<accession>A0A8S5QKB2</accession>
<sequence length="78" mass="8854">MFNPLNTEKAREVDPFYEGYDVPVYVQPGKRLPVAIESREMEMAILAAFDYGIDALNDDGRHQLDRLIADLKLAITGR</sequence>
<reference evidence="1" key="1">
    <citation type="journal article" date="2021" name="Proc. Natl. Acad. Sci. U.S.A.">
        <title>A Catalog of Tens of Thousands of Viruses from Human Metagenomes Reveals Hidden Associations with Chronic Diseases.</title>
        <authorList>
            <person name="Tisza M.J."/>
            <person name="Buck C.B."/>
        </authorList>
    </citation>
    <scope>NUCLEOTIDE SEQUENCE</scope>
    <source>
        <strain evidence="1">Ctitt1</strain>
    </source>
</reference>
<name>A0A8S5QKB2_9CAUD</name>
<dbReference type="EMBL" id="BK015676">
    <property type="protein sequence ID" value="DAE19504.1"/>
    <property type="molecule type" value="Genomic_DNA"/>
</dbReference>